<evidence type="ECO:0000259" key="2">
    <source>
        <dbReference type="PROSITE" id="PS50042"/>
    </source>
</evidence>
<dbReference type="CDD" id="cd00038">
    <property type="entry name" value="CAP_ED"/>
    <property type="match status" value="2"/>
</dbReference>
<evidence type="ECO:0000313" key="4">
    <source>
        <dbReference type="Proteomes" id="UP001632037"/>
    </source>
</evidence>
<accession>A0ABD3FLU2</accession>
<dbReference type="AlphaFoldDB" id="A0ABD3FLU2"/>
<dbReference type="EMBL" id="JBIMZQ010000016">
    <property type="protein sequence ID" value="KAL3666534.1"/>
    <property type="molecule type" value="Genomic_DNA"/>
</dbReference>
<dbReference type="InterPro" id="IPR018488">
    <property type="entry name" value="cNMP-bd_CS"/>
</dbReference>
<feature type="domain" description="Cyclic nucleotide-binding" evidence="2">
    <location>
        <begin position="34"/>
        <end position="170"/>
    </location>
</feature>
<name>A0ABD3FLU2_9STRA</name>
<gene>
    <name evidence="3" type="ORF">V7S43_008167</name>
</gene>
<reference evidence="3 4" key="1">
    <citation type="submission" date="2024-09" db="EMBL/GenBank/DDBJ databases">
        <title>Genome sequencing and assembly of Phytophthora oleae, isolate VK10A, causative agent of rot of olive drupes.</title>
        <authorList>
            <person name="Conti Taguali S."/>
            <person name="Riolo M."/>
            <person name="La Spada F."/>
            <person name="Cacciola S.O."/>
            <person name="Dionisio G."/>
        </authorList>
    </citation>
    <scope>NUCLEOTIDE SEQUENCE [LARGE SCALE GENOMIC DNA]</scope>
    <source>
        <strain evidence="3 4">VK10A</strain>
    </source>
</reference>
<dbReference type="PANTHER" id="PTHR11635:SF166">
    <property type="entry name" value="CYCLIC NUCLEOTIDE-BINDING DOMAIN-CONTAINING PROTEIN"/>
    <property type="match status" value="1"/>
</dbReference>
<evidence type="ECO:0000313" key="3">
    <source>
        <dbReference type="EMBL" id="KAL3666534.1"/>
    </source>
</evidence>
<dbReference type="InterPro" id="IPR014710">
    <property type="entry name" value="RmlC-like_jellyroll"/>
</dbReference>
<keyword evidence="4" id="KW-1185">Reference proteome</keyword>
<dbReference type="Proteomes" id="UP001632037">
    <property type="component" value="Unassembled WGS sequence"/>
</dbReference>
<dbReference type="PROSITE" id="PS00888">
    <property type="entry name" value="CNMP_BINDING_1"/>
    <property type="match status" value="1"/>
</dbReference>
<dbReference type="PROSITE" id="PS50042">
    <property type="entry name" value="CNMP_BINDING_3"/>
    <property type="match status" value="2"/>
</dbReference>
<evidence type="ECO:0000256" key="1">
    <source>
        <dbReference type="SAM" id="MobiDB-lite"/>
    </source>
</evidence>
<dbReference type="PANTHER" id="PTHR11635">
    <property type="entry name" value="CAMP-DEPENDENT PROTEIN KINASE REGULATORY CHAIN"/>
    <property type="match status" value="1"/>
</dbReference>
<dbReference type="InterPro" id="IPR000595">
    <property type="entry name" value="cNMP-bd_dom"/>
</dbReference>
<dbReference type="SUPFAM" id="SSF51206">
    <property type="entry name" value="cAMP-binding domain-like"/>
    <property type="match status" value="2"/>
</dbReference>
<dbReference type="Gene3D" id="2.60.120.10">
    <property type="entry name" value="Jelly Rolls"/>
    <property type="match status" value="2"/>
</dbReference>
<dbReference type="Pfam" id="PF00027">
    <property type="entry name" value="cNMP_binding"/>
    <property type="match status" value="1"/>
</dbReference>
<sequence>MSFRNEFYWYSTAYCTTVYTELNRLLIAVQRVKYFRDLPPRDRLRFLKAAKGIELDDGDALFRIGDRADAFYCIMYGTMSVVMDFSRMAAPTLNEFEEIMNRARVHSSFLNPGGKLDMSHDATYVVRTMKPLEVFGDVGLLLEEQQRTASVVATETTLLMQIDRDTFMALRACNLSRELREKMTFLAGVACLDHWEDEGILKLCDRMEKVQHTYNDVIVVEGEPANYFYFVKQGECRVIKRYSVLEQRTQQQDRKQPCFVEMSTICSQHYFGFYEAILGVTNAVFSVLVSSPTAVLYRVDRVDFRQLIVKDATTEQILRQEVLGLSARADTKSVMRDLKRETKWNEYKHELVASVLTRHEEEHVPIMGPRPDLGGYRSREPNFCLPKLPTSPRAAQGSQTDHGVPGVSSGQLRRAQKPPLDNPKPSPRRSRGTDGSWLSWARQRAGNDNTSPGGADNKHEQALGSNVQWGKTSQIMGGLRNDEDKVSNVIVELFKTKGS</sequence>
<comment type="caution">
    <text evidence="3">The sequence shown here is derived from an EMBL/GenBank/DDBJ whole genome shotgun (WGS) entry which is preliminary data.</text>
</comment>
<feature type="domain" description="Cyclic nucleotide-binding" evidence="2">
    <location>
        <begin position="191"/>
        <end position="308"/>
    </location>
</feature>
<dbReference type="InterPro" id="IPR050503">
    <property type="entry name" value="cAMP-dep_PK_reg_su-like"/>
</dbReference>
<protein>
    <recommendedName>
        <fullName evidence="2">Cyclic nucleotide-binding domain-containing protein</fullName>
    </recommendedName>
</protein>
<proteinExistence type="predicted"/>
<dbReference type="InterPro" id="IPR018490">
    <property type="entry name" value="cNMP-bd_dom_sf"/>
</dbReference>
<dbReference type="SMART" id="SM00100">
    <property type="entry name" value="cNMP"/>
    <property type="match status" value="2"/>
</dbReference>
<feature type="region of interest" description="Disordered" evidence="1">
    <location>
        <begin position="366"/>
        <end position="469"/>
    </location>
</feature>
<organism evidence="3 4">
    <name type="scientific">Phytophthora oleae</name>
    <dbReference type="NCBI Taxonomy" id="2107226"/>
    <lineage>
        <taxon>Eukaryota</taxon>
        <taxon>Sar</taxon>
        <taxon>Stramenopiles</taxon>
        <taxon>Oomycota</taxon>
        <taxon>Peronosporomycetes</taxon>
        <taxon>Peronosporales</taxon>
        <taxon>Peronosporaceae</taxon>
        <taxon>Phytophthora</taxon>
    </lineage>
</organism>